<reference evidence="2" key="1">
    <citation type="journal article" date="2021" name="Microbiology">
        <title>Metagenomic Analysis of the Microbial Community in the Underground Coal Fire Area (Kemerovo Region, Russia) Revealed Predominance of Thermophilic Members of the Phyla Deinococcus-thermus, Aquificae, and Firmicutes.</title>
        <authorList>
            <person name="Kadnikov V."/>
            <person name="Mardanov A.V."/>
            <person name="Beletsky A.V."/>
            <person name="Karnachuk O.V."/>
            <person name="Ravin N.V."/>
        </authorList>
    </citation>
    <scope>NUCLEOTIDE SEQUENCE</scope>
    <source>
        <strain evidence="2">RBS10-49</strain>
    </source>
</reference>
<dbReference type="Proteomes" id="UP000748108">
    <property type="component" value="Unassembled WGS sequence"/>
</dbReference>
<sequence length="149" mass="15842">MRRSEGSGMAGGTKRTGGRRPEARRGRAGGPPPSVGPAAGDEARAPADVWAASRMMLPEHAEALRRWAAGLGRTAPPAVAEEMRETIERALRWAEATGQAVVLVVYTPEGPVRFAGRVARLDVRRRTVVLASGRAVPVDRLLDVETAEG</sequence>
<evidence type="ECO:0000256" key="1">
    <source>
        <dbReference type="SAM" id="MobiDB-lite"/>
    </source>
</evidence>
<dbReference type="AlphaFoldDB" id="A0A947CVX8"/>
<feature type="region of interest" description="Disordered" evidence="1">
    <location>
        <begin position="1"/>
        <end position="46"/>
    </location>
</feature>
<name>A0A947CVX8_HYDSH</name>
<proteinExistence type="predicted"/>
<dbReference type="EMBL" id="JAHHQF010000039">
    <property type="protein sequence ID" value="MBT9281578.1"/>
    <property type="molecule type" value="Genomic_DNA"/>
</dbReference>
<organism evidence="2 3">
    <name type="scientific">Hydrogenibacillus schlegelii</name>
    <name type="common">Bacillus schlegelii</name>
    <dbReference type="NCBI Taxonomy" id="1484"/>
    <lineage>
        <taxon>Bacteria</taxon>
        <taxon>Bacillati</taxon>
        <taxon>Bacillota</taxon>
        <taxon>Bacilli</taxon>
        <taxon>Bacillales</taxon>
        <taxon>Bacillales Family X. Incertae Sedis</taxon>
        <taxon>Hydrogenibacillus</taxon>
    </lineage>
</organism>
<evidence type="ECO:0000313" key="3">
    <source>
        <dbReference type="Proteomes" id="UP000748108"/>
    </source>
</evidence>
<comment type="caution">
    <text evidence="2">The sequence shown here is derived from an EMBL/GenBank/DDBJ whole genome shotgun (WGS) entry which is preliminary data.</text>
</comment>
<evidence type="ECO:0000313" key="2">
    <source>
        <dbReference type="EMBL" id="MBT9281578.1"/>
    </source>
</evidence>
<gene>
    <name evidence="2" type="ORF">KM312_02765</name>
</gene>
<accession>A0A947CVX8</accession>
<protein>
    <submittedName>
        <fullName evidence="2">YolD-like family protein</fullName>
    </submittedName>
</protein>